<dbReference type="InterPro" id="IPR049304">
    <property type="entry name" value="Gly_rich_dom"/>
</dbReference>
<dbReference type="EMBL" id="FNDS01000011">
    <property type="protein sequence ID" value="SDI53894.1"/>
    <property type="molecule type" value="Genomic_DNA"/>
</dbReference>
<feature type="domain" description="Glycine-rich" evidence="1">
    <location>
        <begin position="234"/>
        <end position="432"/>
    </location>
</feature>
<dbReference type="Proteomes" id="UP000199636">
    <property type="component" value="Unassembled WGS sequence"/>
</dbReference>
<evidence type="ECO:0000313" key="2">
    <source>
        <dbReference type="EMBL" id="SDI53894.1"/>
    </source>
</evidence>
<dbReference type="AlphaFoldDB" id="A0A1G8LDX7"/>
<dbReference type="STRING" id="428992.SAMN05216272_11198"/>
<dbReference type="Pfam" id="PF21722">
    <property type="entry name" value="Gly_rich_2"/>
    <property type="match status" value="1"/>
</dbReference>
<sequence>MANNDFLPFAGGAGSNVLTQSAYAALAARTAGFSAGTAQSAQLNKVWRQSSIMAAVLAQLIVDKTGLDAVDDGTTATLLANLKSALSIGVTAAQFDASTKLATTAFVQNALGNIKAFQAVTANTALTAAQAGTYVCSNAGTGAVNLQLPLLSSVAPGATFVISHISSAMSSFAVGAAGSDLLVFLDFATQLTPYVMAKGETIVVVSTGSAWKIMARTDGIANGRLIGVQVFASAGSFTYTPTDGTKSVVVEAVGGGGGGGGAPASGAGAISVGGGGGAGAYAKKRITSGFAGVTVTVGAGGTASAGATGGAGGSSSFGALLSVGGGAGGATGGPAGSCFFANGGSGSLTISGSPDVSSSGGIGFAGYGIVGTGYLPVGGFGGASYFGMGGNGGSGSVGGAAQAKGSGGGGAGIGVSASALAGGVGASGMVIVWEYA</sequence>
<evidence type="ECO:0000259" key="1">
    <source>
        <dbReference type="Pfam" id="PF21722"/>
    </source>
</evidence>
<proteinExistence type="predicted"/>
<dbReference type="RefSeq" id="WP_212633160.1">
    <property type="nucleotide sequence ID" value="NZ_FNDS01000011.1"/>
</dbReference>
<protein>
    <recommendedName>
        <fullName evidence="1">Glycine-rich domain-containing protein</fullName>
    </recommendedName>
</protein>
<gene>
    <name evidence="2" type="ORF">SAMN05216272_11198</name>
</gene>
<evidence type="ECO:0000313" key="3">
    <source>
        <dbReference type="Proteomes" id="UP000199636"/>
    </source>
</evidence>
<name>A0A1G8LDX7_9PSED</name>
<organism evidence="2 3">
    <name type="scientific">Pseudomonas panipatensis</name>
    <dbReference type="NCBI Taxonomy" id="428992"/>
    <lineage>
        <taxon>Bacteria</taxon>
        <taxon>Pseudomonadati</taxon>
        <taxon>Pseudomonadota</taxon>
        <taxon>Gammaproteobacteria</taxon>
        <taxon>Pseudomonadales</taxon>
        <taxon>Pseudomonadaceae</taxon>
        <taxon>Pseudomonas</taxon>
    </lineage>
</organism>
<keyword evidence="3" id="KW-1185">Reference proteome</keyword>
<accession>A0A1G8LDX7</accession>
<reference evidence="3" key="1">
    <citation type="submission" date="2016-10" db="EMBL/GenBank/DDBJ databases">
        <authorList>
            <person name="Varghese N."/>
            <person name="Submissions S."/>
        </authorList>
    </citation>
    <scope>NUCLEOTIDE SEQUENCE [LARGE SCALE GENOMIC DNA]</scope>
    <source>
        <strain evidence="3">CCM 7469</strain>
    </source>
</reference>